<gene>
    <name evidence="2" type="ORF">E6H02_00915</name>
</gene>
<dbReference type="Pfam" id="PF07883">
    <property type="entry name" value="Cupin_2"/>
    <property type="match status" value="1"/>
</dbReference>
<proteinExistence type="predicted"/>
<dbReference type="EMBL" id="VBAM01000027">
    <property type="protein sequence ID" value="TMJ16289.1"/>
    <property type="molecule type" value="Genomic_DNA"/>
</dbReference>
<evidence type="ECO:0000313" key="2">
    <source>
        <dbReference type="EMBL" id="TMJ16289.1"/>
    </source>
</evidence>
<protein>
    <submittedName>
        <fullName evidence="2">Cupin domain-containing protein</fullName>
    </submittedName>
</protein>
<name>A0A537M7P8_9BACT</name>
<dbReference type="AlphaFoldDB" id="A0A537M7P8"/>
<dbReference type="Proteomes" id="UP000320393">
    <property type="component" value="Unassembled WGS sequence"/>
</dbReference>
<feature type="domain" description="Cupin type-2" evidence="1">
    <location>
        <begin position="35"/>
        <end position="99"/>
    </location>
</feature>
<evidence type="ECO:0000313" key="3">
    <source>
        <dbReference type="Proteomes" id="UP000320393"/>
    </source>
</evidence>
<organism evidence="2 3">
    <name type="scientific">Candidatus Segetimicrobium genomatis</name>
    <dbReference type="NCBI Taxonomy" id="2569760"/>
    <lineage>
        <taxon>Bacteria</taxon>
        <taxon>Bacillati</taxon>
        <taxon>Candidatus Sysuimicrobiota</taxon>
        <taxon>Candidatus Sysuimicrobiia</taxon>
        <taxon>Candidatus Sysuimicrobiales</taxon>
        <taxon>Candidatus Segetimicrobiaceae</taxon>
        <taxon>Candidatus Segetimicrobium</taxon>
    </lineage>
</organism>
<comment type="caution">
    <text evidence="2">The sequence shown here is derived from an EMBL/GenBank/DDBJ whole genome shotgun (WGS) entry which is preliminary data.</text>
</comment>
<dbReference type="Gene3D" id="2.60.120.10">
    <property type="entry name" value="Jelly Rolls"/>
    <property type="match status" value="1"/>
</dbReference>
<dbReference type="InterPro" id="IPR014710">
    <property type="entry name" value="RmlC-like_jellyroll"/>
</dbReference>
<dbReference type="SUPFAM" id="SSF51182">
    <property type="entry name" value="RmlC-like cupins"/>
    <property type="match status" value="1"/>
</dbReference>
<dbReference type="InterPro" id="IPR011051">
    <property type="entry name" value="RmlC_Cupin_sf"/>
</dbReference>
<reference evidence="2 3" key="1">
    <citation type="journal article" date="2019" name="Nat. Microbiol.">
        <title>Mediterranean grassland soil C-N compound turnover is dependent on rainfall and depth, and is mediated by genomically divergent microorganisms.</title>
        <authorList>
            <person name="Diamond S."/>
            <person name="Andeer P.F."/>
            <person name="Li Z."/>
            <person name="Crits-Christoph A."/>
            <person name="Burstein D."/>
            <person name="Anantharaman K."/>
            <person name="Lane K.R."/>
            <person name="Thomas B.C."/>
            <person name="Pan C."/>
            <person name="Northen T.R."/>
            <person name="Banfield J.F."/>
        </authorList>
    </citation>
    <scope>NUCLEOTIDE SEQUENCE [LARGE SCALE GENOMIC DNA]</scope>
    <source>
        <strain evidence="2">NP_5</strain>
    </source>
</reference>
<dbReference type="InterPro" id="IPR013096">
    <property type="entry name" value="Cupin_2"/>
</dbReference>
<evidence type="ECO:0000259" key="1">
    <source>
        <dbReference type="Pfam" id="PF07883"/>
    </source>
</evidence>
<sequence length="111" mass="12305">MRETFTLSEAIDRRRKTEKPWLEFLRVPALSVGIYALRAGAEDPQAPHTEDEVYYVVSGRATLRVGDEDRVVGPGSIVFVGATAKHRFHSITEDLTCLVFFAPAAGTNAKR</sequence>
<accession>A0A537M7P8</accession>